<dbReference type="InterPro" id="IPR001046">
    <property type="entry name" value="NRAMP_fam"/>
</dbReference>
<evidence type="ECO:0000256" key="4">
    <source>
        <dbReference type="ARBA" id="ARBA00023136"/>
    </source>
</evidence>
<dbReference type="EMBL" id="JAGIOD010000001">
    <property type="protein sequence ID" value="MBP2380696.1"/>
    <property type="molecule type" value="Genomic_DNA"/>
</dbReference>
<evidence type="ECO:0000256" key="3">
    <source>
        <dbReference type="ARBA" id="ARBA00022989"/>
    </source>
</evidence>
<dbReference type="NCBIfam" id="NF037982">
    <property type="entry name" value="Nramp_1"/>
    <property type="match status" value="1"/>
</dbReference>
<comment type="caution">
    <text evidence="7">The sequence shown here is derived from an EMBL/GenBank/DDBJ whole genome shotgun (WGS) entry which is preliminary data.</text>
</comment>
<keyword evidence="3 6" id="KW-1133">Transmembrane helix</keyword>
<feature type="region of interest" description="Disordered" evidence="5">
    <location>
        <begin position="1"/>
        <end position="24"/>
    </location>
</feature>
<sequence>MTASIPAPDREGTPPERFVSGDPYALDPSAVKDPPIGWRASSKFFGPGLIVSASVVGAGELITATSLGAQAGFVLLWLVFVSTIVKVAVQTEMARYSIVTGEGAMEGYNRVPPRVGPVSWVFLMWALMAVSKLVQTGGLIGGMAGALSILMPLGFGPLSPTSMTIWGVVVTLAAIATLISNRYGLIENVATVLTMTFVVVTVLVVIALPFSEYAYSGAELASGVSFQLPIGAIGVALTMFGLTGVASEEITAYTYWCLEKGYARWSGPNDGSEEYRRRARGWIAVMQKDAMVSWVIYTVSTAAFYILGAAVLHPQGLFPEGNEMIRTLSETFAGVFGEPGRIIFLLGALAALGSTIWAAIPSWSRSWANALSIVGVYDWADGRRRNRWMQFFIVVLPLIWLLTFLWINSPLVMIMVGGIAGGIFLAAVAVSALYLRGRIDPELRGGRFLHVALLISAIAIIGLGIYSAATTVIG</sequence>
<dbReference type="RefSeq" id="WP_209899016.1">
    <property type="nucleotide sequence ID" value="NZ_BAAAJW010000014.1"/>
</dbReference>
<gene>
    <name evidence="7" type="ORF">JOF43_000653</name>
</gene>
<name>A0ABS4WX73_9MICO</name>
<feature type="transmembrane region" description="Helical" evidence="6">
    <location>
        <begin position="388"/>
        <end position="407"/>
    </location>
</feature>
<evidence type="ECO:0000256" key="2">
    <source>
        <dbReference type="ARBA" id="ARBA00022692"/>
    </source>
</evidence>
<keyword evidence="4 6" id="KW-0472">Membrane</keyword>
<feature type="transmembrane region" description="Helical" evidence="6">
    <location>
        <begin position="447"/>
        <end position="469"/>
    </location>
</feature>
<protein>
    <submittedName>
        <fullName evidence="7">Mn2+/Fe2+ NRAMP family transporter</fullName>
    </submittedName>
</protein>
<feature type="transmembrane region" description="Helical" evidence="6">
    <location>
        <begin position="228"/>
        <end position="246"/>
    </location>
</feature>
<keyword evidence="2 6" id="KW-0812">Transmembrane</keyword>
<proteinExistence type="predicted"/>
<organism evidence="7 8">
    <name type="scientific">Brachybacterium sacelli</name>
    <dbReference type="NCBI Taxonomy" id="173364"/>
    <lineage>
        <taxon>Bacteria</taxon>
        <taxon>Bacillati</taxon>
        <taxon>Actinomycetota</taxon>
        <taxon>Actinomycetes</taxon>
        <taxon>Micrococcales</taxon>
        <taxon>Dermabacteraceae</taxon>
        <taxon>Brachybacterium</taxon>
    </lineage>
</organism>
<evidence type="ECO:0000313" key="8">
    <source>
        <dbReference type="Proteomes" id="UP001519290"/>
    </source>
</evidence>
<feature type="transmembrane region" description="Helical" evidence="6">
    <location>
        <begin position="290"/>
        <end position="312"/>
    </location>
</feature>
<accession>A0ABS4WX73</accession>
<keyword evidence="8" id="KW-1185">Reference proteome</keyword>
<feature type="transmembrane region" description="Helical" evidence="6">
    <location>
        <begin position="163"/>
        <end position="181"/>
    </location>
</feature>
<feature type="transmembrane region" description="Helical" evidence="6">
    <location>
        <begin position="120"/>
        <end position="151"/>
    </location>
</feature>
<feature type="transmembrane region" description="Helical" evidence="6">
    <location>
        <begin position="69"/>
        <end position="89"/>
    </location>
</feature>
<feature type="transmembrane region" description="Helical" evidence="6">
    <location>
        <begin position="413"/>
        <end position="435"/>
    </location>
</feature>
<evidence type="ECO:0000256" key="1">
    <source>
        <dbReference type="ARBA" id="ARBA00004141"/>
    </source>
</evidence>
<evidence type="ECO:0000313" key="7">
    <source>
        <dbReference type="EMBL" id="MBP2380696.1"/>
    </source>
</evidence>
<evidence type="ECO:0000256" key="6">
    <source>
        <dbReference type="SAM" id="Phobius"/>
    </source>
</evidence>
<dbReference type="Proteomes" id="UP001519290">
    <property type="component" value="Unassembled WGS sequence"/>
</dbReference>
<feature type="transmembrane region" description="Helical" evidence="6">
    <location>
        <begin position="342"/>
        <end position="360"/>
    </location>
</feature>
<dbReference type="PANTHER" id="PTHR11706">
    <property type="entry name" value="SOLUTE CARRIER PROTEIN FAMILY 11 MEMBER"/>
    <property type="match status" value="1"/>
</dbReference>
<comment type="subcellular location">
    <subcellularLocation>
        <location evidence="1">Membrane</location>
        <topology evidence="1">Multi-pass membrane protein</topology>
    </subcellularLocation>
</comment>
<evidence type="ECO:0000256" key="5">
    <source>
        <dbReference type="SAM" id="MobiDB-lite"/>
    </source>
</evidence>
<reference evidence="7 8" key="1">
    <citation type="submission" date="2021-03" db="EMBL/GenBank/DDBJ databases">
        <title>Sequencing the genomes of 1000 actinobacteria strains.</title>
        <authorList>
            <person name="Klenk H.-P."/>
        </authorList>
    </citation>
    <scope>NUCLEOTIDE SEQUENCE [LARGE SCALE GENOMIC DNA]</scope>
    <source>
        <strain evidence="7 8">DSM 14566</strain>
    </source>
</reference>
<feature type="transmembrane region" description="Helical" evidence="6">
    <location>
        <begin position="188"/>
        <end position="208"/>
    </location>
</feature>
<dbReference type="Pfam" id="PF01566">
    <property type="entry name" value="Nramp"/>
    <property type="match status" value="1"/>
</dbReference>
<dbReference type="PANTHER" id="PTHR11706:SF3">
    <property type="entry name" value="METAL ION TRANSPORT PROTEIN"/>
    <property type="match status" value="1"/>
</dbReference>